<comment type="similarity">
    <text evidence="9">Belongs to the early nodulin-like (ENODL) family.</text>
</comment>
<dbReference type="PANTHER" id="PTHR33021:SF197">
    <property type="entry name" value="EARLY NODULIN-LIKE PROTEIN 13"/>
    <property type="match status" value="1"/>
</dbReference>
<dbReference type="PROSITE" id="PS51485">
    <property type="entry name" value="PHYTOCYANIN"/>
    <property type="match status" value="1"/>
</dbReference>
<keyword evidence="8" id="KW-0449">Lipoprotein</keyword>
<feature type="chain" id="PRO_5026992236" evidence="10">
    <location>
        <begin position="24"/>
        <end position="182"/>
    </location>
</feature>
<dbReference type="SUPFAM" id="SSF49503">
    <property type="entry name" value="Cupredoxins"/>
    <property type="match status" value="1"/>
</dbReference>
<dbReference type="InterPro" id="IPR039391">
    <property type="entry name" value="Phytocyanin-like"/>
</dbReference>
<dbReference type="FunFam" id="2.60.40.420:FF:000069">
    <property type="entry name" value="Early nodulin-like protein 1"/>
    <property type="match status" value="1"/>
</dbReference>
<reference evidence="13" key="1">
    <citation type="submission" date="2025-08" db="UniProtKB">
        <authorList>
            <consortium name="RefSeq"/>
        </authorList>
    </citation>
    <scope>IDENTIFICATION</scope>
</reference>
<evidence type="ECO:0000256" key="5">
    <source>
        <dbReference type="ARBA" id="ARBA00023136"/>
    </source>
</evidence>
<dbReference type="OrthoDB" id="1937044at2759"/>
<evidence type="ECO:0000313" key="13">
    <source>
        <dbReference type="RefSeq" id="XP_010929165.1"/>
    </source>
</evidence>
<dbReference type="CDD" id="cd11019">
    <property type="entry name" value="OsENODL1_like"/>
    <property type="match status" value="1"/>
</dbReference>
<evidence type="ECO:0000256" key="4">
    <source>
        <dbReference type="ARBA" id="ARBA00022729"/>
    </source>
</evidence>
<dbReference type="Pfam" id="PF02298">
    <property type="entry name" value="Cu_bind_like"/>
    <property type="match status" value="1"/>
</dbReference>
<evidence type="ECO:0000256" key="3">
    <source>
        <dbReference type="ARBA" id="ARBA00022622"/>
    </source>
</evidence>
<sequence length="182" mass="19699">MASPLFSSLVFLVLILIVRSSEAKDFLVGGNTEAWKIPSSPSKTLNHWAEANRFQVGDSLVWKYDDQKDSVLEVTREHYLSCNTSSPIAEHEDGNTVVKLPRAGPYYFISGAEGACEKGEKLIVVVMSERHRRFGGISPAPSPMEYDGPAMAPMSGGRKLTVGIKGSLVGVLAVMGMVVTIL</sequence>
<dbReference type="GO" id="GO:0098552">
    <property type="term" value="C:side of membrane"/>
    <property type="evidence" value="ECO:0007669"/>
    <property type="project" value="UniProtKB-KW"/>
</dbReference>
<feature type="domain" description="Phytocyanin" evidence="11">
    <location>
        <begin position="24"/>
        <end position="128"/>
    </location>
</feature>
<organism evidence="12 13">
    <name type="scientific">Elaeis guineensis var. tenera</name>
    <name type="common">Oil palm</name>
    <dbReference type="NCBI Taxonomy" id="51953"/>
    <lineage>
        <taxon>Eukaryota</taxon>
        <taxon>Viridiplantae</taxon>
        <taxon>Streptophyta</taxon>
        <taxon>Embryophyta</taxon>
        <taxon>Tracheophyta</taxon>
        <taxon>Spermatophyta</taxon>
        <taxon>Magnoliopsida</taxon>
        <taxon>Liliopsida</taxon>
        <taxon>Arecaceae</taxon>
        <taxon>Arecoideae</taxon>
        <taxon>Cocoseae</taxon>
        <taxon>Elaeidinae</taxon>
        <taxon>Elaeis</taxon>
    </lineage>
</organism>
<keyword evidence="5" id="KW-0472">Membrane</keyword>
<evidence type="ECO:0000256" key="10">
    <source>
        <dbReference type="SAM" id="SignalP"/>
    </source>
</evidence>
<evidence type="ECO:0000256" key="9">
    <source>
        <dbReference type="ARBA" id="ARBA00035011"/>
    </source>
</evidence>
<protein>
    <submittedName>
        <fullName evidence="13">Early nodulin-like protein 3</fullName>
    </submittedName>
</protein>
<dbReference type="GeneID" id="105050734"/>
<evidence type="ECO:0000256" key="7">
    <source>
        <dbReference type="ARBA" id="ARBA00023180"/>
    </source>
</evidence>
<keyword evidence="6" id="KW-1015">Disulfide bond</keyword>
<name>A0A6I9RW16_ELAGV</name>
<dbReference type="GO" id="GO:0009055">
    <property type="term" value="F:electron transfer activity"/>
    <property type="evidence" value="ECO:0007669"/>
    <property type="project" value="InterPro"/>
</dbReference>
<keyword evidence="3" id="KW-0336">GPI-anchor</keyword>
<comment type="subcellular location">
    <subcellularLocation>
        <location evidence="1">Cell membrane</location>
        <topology evidence="1">Lipid-anchor</topology>
        <topology evidence="1">GPI-anchor</topology>
    </subcellularLocation>
</comment>
<keyword evidence="2" id="KW-1003">Cell membrane</keyword>
<dbReference type="InterPro" id="IPR008972">
    <property type="entry name" value="Cupredoxin"/>
</dbReference>
<dbReference type="AlphaFoldDB" id="A0A6I9RW16"/>
<dbReference type="PANTHER" id="PTHR33021">
    <property type="entry name" value="BLUE COPPER PROTEIN"/>
    <property type="match status" value="1"/>
</dbReference>
<evidence type="ECO:0000256" key="6">
    <source>
        <dbReference type="ARBA" id="ARBA00023157"/>
    </source>
</evidence>
<proteinExistence type="inferred from homology"/>
<dbReference type="InterPro" id="IPR003245">
    <property type="entry name" value="Phytocyanin_dom"/>
</dbReference>
<evidence type="ECO:0000256" key="8">
    <source>
        <dbReference type="ARBA" id="ARBA00023288"/>
    </source>
</evidence>
<keyword evidence="7" id="KW-0325">Glycoprotein</keyword>
<dbReference type="InterPro" id="IPR041846">
    <property type="entry name" value="ENL_dom"/>
</dbReference>
<keyword evidence="12" id="KW-1185">Reference proteome</keyword>
<evidence type="ECO:0000259" key="11">
    <source>
        <dbReference type="PROSITE" id="PS51485"/>
    </source>
</evidence>
<gene>
    <name evidence="13" type="primary">LOC105050734</name>
</gene>
<evidence type="ECO:0000256" key="1">
    <source>
        <dbReference type="ARBA" id="ARBA00004609"/>
    </source>
</evidence>
<evidence type="ECO:0000313" key="12">
    <source>
        <dbReference type="Proteomes" id="UP000504607"/>
    </source>
</evidence>
<dbReference type="Proteomes" id="UP000504607">
    <property type="component" value="Chromosome 8"/>
</dbReference>
<evidence type="ECO:0000256" key="2">
    <source>
        <dbReference type="ARBA" id="ARBA00022475"/>
    </source>
</evidence>
<keyword evidence="4 10" id="KW-0732">Signal</keyword>
<dbReference type="Gene3D" id="2.60.40.420">
    <property type="entry name" value="Cupredoxins - blue copper proteins"/>
    <property type="match status" value="1"/>
</dbReference>
<accession>A0A6I9RW16</accession>
<dbReference type="KEGG" id="egu:105050734"/>
<feature type="signal peptide" evidence="10">
    <location>
        <begin position="1"/>
        <end position="23"/>
    </location>
</feature>
<dbReference type="GO" id="GO:0005886">
    <property type="term" value="C:plasma membrane"/>
    <property type="evidence" value="ECO:0007669"/>
    <property type="project" value="UniProtKB-SubCell"/>
</dbReference>
<dbReference type="InParanoid" id="A0A6I9RW16"/>
<dbReference type="RefSeq" id="XP_010929165.1">
    <property type="nucleotide sequence ID" value="XM_010930863.2"/>
</dbReference>